<dbReference type="PANTHER" id="PTHR33671:SF2">
    <property type="entry name" value="N-METHYLTRANSFERASE, PUTATIVE (DUF688)-RELATED"/>
    <property type="match status" value="1"/>
</dbReference>
<protein>
    <submittedName>
        <fullName evidence="2">Uncharacterized protein</fullName>
    </submittedName>
</protein>
<dbReference type="AlphaFoldDB" id="A0AAD8IQ19"/>
<keyword evidence="3" id="KW-1185">Reference proteome</keyword>
<feature type="region of interest" description="Disordered" evidence="1">
    <location>
        <begin position="26"/>
        <end position="89"/>
    </location>
</feature>
<feature type="compositionally biased region" description="Basic and acidic residues" evidence="1">
    <location>
        <begin position="509"/>
        <end position="521"/>
    </location>
</feature>
<proteinExistence type="predicted"/>
<dbReference type="PANTHER" id="PTHR33671">
    <property type="entry name" value="N-METHYLTRANSFERASE, PUTATIVE (DUF688)-RELATED"/>
    <property type="match status" value="1"/>
</dbReference>
<dbReference type="InterPro" id="IPR007789">
    <property type="entry name" value="DUF688"/>
</dbReference>
<feature type="compositionally biased region" description="Polar residues" evidence="1">
    <location>
        <begin position="471"/>
        <end position="481"/>
    </location>
</feature>
<reference evidence="2" key="1">
    <citation type="submission" date="2023-02" db="EMBL/GenBank/DDBJ databases">
        <title>Genome of toxic invasive species Heracleum sosnowskyi carries increased number of genes despite the absence of recent whole-genome duplications.</title>
        <authorList>
            <person name="Schelkunov M."/>
            <person name="Shtratnikova V."/>
            <person name="Makarenko M."/>
            <person name="Klepikova A."/>
            <person name="Omelchenko D."/>
            <person name="Novikova G."/>
            <person name="Obukhova E."/>
            <person name="Bogdanov V."/>
            <person name="Penin A."/>
            <person name="Logacheva M."/>
        </authorList>
    </citation>
    <scope>NUCLEOTIDE SEQUENCE</scope>
    <source>
        <strain evidence="2">Hsosn_3</strain>
        <tissue evidence="2">Leaf</tissue>
    </source>
</reference>
<name>A0AAD8IQ19_9APIA</name>
<dbReference type="Pfam" id="PF05097">
    <property type="entry name" value="DUF688"/>
    <property type="match status" value="1"/>
</dbReference>
<evidence type="ECO:0000256" key="1">
    <source>
        <dbReference type="SAM" id="MobiDB-lite"/>
    </source>
</evidence>
<dbReference type="EMBL" id="JAUIZM010000004">
    <property type="protein sequence ID" value="KAK1388813.1"/>
    <property type="molecule type" value="Genomic_DNA"/>
</dbReference>
<feature type="region of interest" description="Disordered" evidence="1">
    <location>
        <begin position="471"/>
        <end position="540"/>
    </location>
</feature>
<comment type="caution">
    <text evidence="2">The sequence shown here is derived from an EMBL/GenBank/DDBJ whole genome shotgun (WGS) entry which is preliminary data.</text>
</comment>
<dbReference type="Proteomes" id="UP001237642">
    <property type="component" value="Unassembled WGS sequence"/>
</dbReference>
<gene>
    <name evidence="2" type="ORF">POM88_016991</name>
</gene>
<feature type="region of interest" description="Disordered" evidence="1">
    <location>
        <begin position="272"/>
        <end position="299"/>
    </location>
</feature>
<accession>A0AAD8IQ19</accession>
<evidence type="ECO:0000313" key="2">
    <source>
        <dbReference type="EMBL" id="KAK1388813.1"/>
    </source>
</evidence>
<feature type="compositionally biased region" description="Basic and acidic residues" evidence="1">
    <location>
        <begin position="68"/>
        <end position="78"/>
    </location>
</feature>
<feature type="compositionally biased region" description="Polar residues" evidence="1">
    <location>
        <begin position="490"/>
        <end position="508"/>
    </location>
</feature>
<feature type="compositionally biased region" description="Low complexity" evidence="1">
    <location>
        <begin position="280"/>
        <end position="295"/>
    </location>
</feature>
<sequence>MDDKQLNFSRPLLSVRRVPSILSSEKGTVPFVWERSPGRPKDENIPQKLGVEQPPTAPKLPPGRILRNTKEDSDKNPEHPSLSKRHREVLNGSLSVSVLNELESSVDTMDAESSVSGDGDEAYMDALDTLSRVGSSFINCSVSGVSEVDVLNVNTSETFSTDPQTRDFMMGRFLPAARAMVSETPKYAPKKQSLAREQPRQVTKVTSVENRSPLRYGFNDISHYALKKDEESDDDYDGHGQFPAKICGVLPRFLLKSSLCLLNPVPGTGVRSMRTRVPMSPGSRTHASSSSTGSSCETENEIHLDPLSCPFNPKKLEGSSLYRRLQGRGLPSTQNELPQSGFSETKEFRTIPMQAKDAEATGYHPIKKDVGTFEHLSSDLRSQGQSEMGSPVIEKTLHVDIVHKVESPNLYSYEFVTTGEGAWNDLLKWKNMETPSENGSNKVTYYQTDEDEEANLKTSIKVVDLSVQPVADQSNKVSVSEQNRELPDDLSNSAKAATQNVRNPFETSDPSKAKDIEKSSGGEEFPVPPPLPKSPSDSWLWRTLPSKSSRTPVLQSNLGNTKIYNLQRNYQRCIRHTLSRMATSDTKCLGFGFLGLVKVFSPLTFLNSKNDHRSDLAKFKRHSKSRSYDALNPLASKHQFKSIETGRKKEVGFFHNKALLVKRKWKKN</sequence>
<reference evidence="2" key="2">
    <citation type="submission" date="2023-05" db="EMBL/GenBank/DDBJ databases">
        <authorList>
            <person name="Schelkunov M.I."/>
        </authorList>
    </citation>
    <scope>NUCLEOTIDE SEQUENCE</scope>
    <source>
        <strain evidence="2">Hsosn_3</strain>
        <tissue evidence="2">Leaf</tissue>
    </source>
</reference>
<feature type="compositionally biased region" description="Basic and acidic residues" evidence="1">
    <location>
        <begin position="36"/>
        <end position="45"/>
    </location>
</feature>
<evidence type="ECO:0000313" key="3">
    <source>
        <dbReference type="Proteomes" id="UP001237642"/>
    </source>
</evidence>
<organism evidence="2 3">
    <name type="scientific">Heracleum sosnowskyi</name>
    <dbReference type="NCBI Taxonomy" id="360622"/>
    <lineage>
        <taxon>Eukaryota</taxon>
        <taxon>Viridiplantae</taxon>
        <taxon>Streptophyta</taxon>
        <taxon>Embryophyta</taxon>
        <taxon>Tracheophyta</taxon>
        <taxon>Spermatophyta</taxon>
        <taxon>Magnoliopsida</taxon>
        <taxon>eudicotyledons</taxon>
        <taxon>Gunneridae</taxon>
        <taxon>Pentapetalae</taxon>
        <taxon>asterids</taxon>
        <taxon>campanulids</taxon>
        <taxon>Apiales</taxon>
        <taxon>Apiaceae</taxon>
        <taxon>Apioideae</taxon>
        <taxon>apioid superclade</taxon>
        <taxon>Tordylieae</taxon>
        <taxon>Tordyliinae</taxon>
        <taxon>Heracleum</taxon>
    </lineage>
</organism>